<dbReference type="PANTHER" id="PTHR18964">
    <property type="entry name" value="ROK (REPRESSOR, ORF, KINASE) FAMILY"/>
    <property type="match status" value="1"/>
</dbReference>
<dbReference type="CDD" id="cd24066">
    <property type="entry name" value="ASKHA_NBD_ROK_EcFRK-like"/>
    <property type="match status" value="1"/>
</dbReference>
<keyword evidence="2" id="KW-1185">Reference proteome</keyword>
<gene>
    <name evidence="1" type="ORF">EV678_2333</name>
</gene>
<dbReference type="EMBL" id="SHKM01000002">
    <property type="protein sequence ID" value="RZT76456.1"/>
    <property type="molecule type" value="Genomic_DNA"/>
</dbReference>
<evidence type="ECO:0000313" key="1">
    <source>
        <dbReference type="EMBL" id="RZT76456.1"/>
    </source>
</evidence>
<accession>A0ABY0IQS1</accession>
<dbReference type="RefSeq" id="WP_130459932.1">
    <property type="nucleotide sequence ID" value="NZ_SHKM01000002.1"/>
</dbReference>
<dbReference type="InterPro" id="IPR049874">
    <property type="entry name" value="ROK_cs"/>
</dbReference>
<comment type="caution">
    <text evidence="1">The sequence shown here is derived from an EMBL/GenBank/DDBJ whole genome shotgun (WGS) entry which is preliminary data.</text>
</comment>
<keyword evidence="1" id="KW-0418">Kinase</keyword>
<dbReference type="InterPro" id="IPR043129">
    <property type="entry name" value="ATPase_NBD"/>
</dbReference>
<dbReference type="SUPFAM" id="SSF53067">
    <property type="entry name" value="Actin-like ATPase domain"/>
    <property type="match status" value="1"/>
</dbReference>
<dbReference type="PANTHER" id="PTHR18964:SF174">
    <property type="entry name" value="D-ALLOSE KINASE-RELATED"/>
    <property type="match status" value="1"/>
</dbReference>
<keyword evidence="1" id="KW-0808">Transferase</keyword>
<name>A0ABY0IQS1_9RHOO</name>
<dbReference type="Proteomes" id="UP000292136">
    <property type="component" value="Unassembled WGS sequence"/>
</dbReference>
<reference evidence="1 2" key="1">
    <citation type="submission" date="2019-02" db="EMBL/GenBank/DDBJ databases">
        <title>Genomic Encyclopedia of Type Strains, Phase IV (KMG-IV): sequencing the most valuable type-strain genomes for metagenomic binning, comparative biology and taxonomic classification.</title>
        <authorList>
            <person name="Goeker M."/>
        </authorList>
    </citation>
    <scope>NUCLEOTIDE SEQUENCE [LARGE SCALE GENOMIC DNA]</scope>
    <source>
        <strain evidence="1 2">DSM 21223</strain>
    </source>
</reference>
<dbReference type="InterPro" id="IPR000600">
    <property type="entry name" value="ROK"/>
</dbReference>
<dbReference type="PROSITE" id="PS01125">
    <property type="entry name" value="ROK"/>
    <property type="match status" value="1"/>
</dbReference>
<sequence>MRLGIDLGGTKIEIIALGDDGRELLRRRVPTPRGDYGATLQAVAGLVREAEAALRMTGSVGVGMPGSESILTGHIRNANSTCLIGQPLGRDLEALLQRPVRLANDANCFALSEAMDGAGRGARCVFGVILGTGVGGGLVIDGQVLRGANGIAGEWGHIPLPGAGADDLPLPPCYCGRHGCVETYLSGPALAADHQRHGGEAMEAAAIAAAAAAGDARCEATLQRYEARLARALATVMNIVDPDVIVLGGGLSNLQRLYANVPPLWAPHVFSDHIATRLLPPVHGDSSGVRGAAWLW</sequence>
<evidence type="ECO:0000313" key="2">
    <source>
        <dbReference type="Proteomes" id="UP000292136"/>
    </source>
</evidence>
<proteinExistence type="predicted"/>
<organism evidence="1 2">
    <name type="scientific">Azospira oryzae</name>
    <dbReference type="NCBI Taxonomy" id="146939"/>
    <lineage>
        <taxon>Bacteria</taxon>
        <taxon>Pseudomonadati</taxon>
        <taxon>Pseudomonadota</taxon>
        <taxon>Betaproteobacteria</taxon>
        <taxon>Rhodocyclales</taxon>
        <taxon>Rhodocyclaceae</taxon>
        <taxon>Azospira</taxon>
    </lineage>
</organism>
<dbReference type="GO" id="GO:0016301">
    <property type="term" value="F:kinase activity"/>
    <property type="evidence" value="ECO:0007669"/>
    <property type="project" value="UniProtKB-KW"/>
</dbReference>
<protein>
    <submittedName>
        <fullName evidence="1">N-acetylglucosamine kinase</fullName>
    </submittedName>
</protein>
<dbReference type="Pfam" id="PF00480">
    <property type="entry name" value="ROK"/>
    <property type="match status" value="1"/>
</dbReference>
<dbReference type="Gene3D" id="3.30.420.40">
    <property type="match status" value="2"/>
</dbReference>